<name>A0A7W5K3R6_9GAMM</name>
<dbReference type="AlphaFoldDB" id="A0A7W5K3R6"/>
<gene>
    <name evidence="1" type="ORF">BDK63_002291</name>
</gene>
<reference evidence="1 2" key="1">
    <citation type="submission" date="2020-08" db="EMBL/GenBank/DDBJ databases">
        <title>Genomic Encyclopedia of Archaeal and Bacterial Type Strains, Phase II (KMG-II): from individual species to whole genera.</title>
        <authorList>
            <person name="Goeker M."/>
        </authorList>
    </citation>
    <scope>NUCLEOTIDE SEQUENCE [LARGE SCALE GENOMIC DNA]</scope>
    <source>
        <strain evidence="1 2">5AG</strain>
    </source>
</reference>
<protein>
    <recommendedName>
        <fullName evidence="3">Baseplate protein J-like domain-containing protein</fullName>
    </recommendedName>
</protein>
<dbReference type="Proteomes" id="UP000553442">
    <property type="component" value="Unassembled WGS sequence"/>
</dbReference>
<evidence type="ECO:0008006" key="3">
    <source>
        <dbReference type="Google" id="ProtNLM"/>
    </source>
</evidence>
<keyword evidence="2" id="KW-1185">Reference proteome</keyword>
<dbReference type="RefSeq" id="WP_183332017.1">
    <property type="nucleotide sequence ID" value="NZ_JACHZF010000015.1"/>
</dbReference>
<evidence type="ECO:0000313" key="1">
    <source>
        <dbReference type="EMBL" id="MBB3331408.1"/>
    </source>
</evidence>
<proteinExistence type="predicted"/>
<dbReference type="EMBL" id="JACHZF010000015">
    <property type="protein sequence ID" value="MBB3331408.1"/>
    <property type="molecule type" value="Genomic_DNA"/>
</dbReference>
<accession>A0A7W5K3R6</accession>
<comment type="caution">
    <text evidence="1">The sequence shown here is derived from an EMBL/GenBank/DDBJ whole genome shotgun (WGS) entry which is preliminary data.</text>
</comment>
<evidence type="ECO:0000313" key="2">
    <source>
        <dbReference type="Proteomes" id="UP000553442"/>
    </source>
</evidence>
<organism evidence="1 2">
    <name type="scientific">Halomonas campaniensis</name>
    <dbReference type="NCBI Taxonomy" id="213554"/>
    <lineage>
        <taxon>Bacteria</taxon>
        <taxon>Pseudomonadati</taxon>
        <taxon>Pseudomonadota</taxon>
        <taxon>Gammaproteobacteria</taxon>
        <taxon>Oceanospirillales</taxon>
        <taxon>Halomonadaceae</taxon>
        <taxon>Halomonas</taxon>
    </lineage>
</organism>
<sequence length="948" mass="102877">MKRDELTRWNRAGLARLAYVHGNAASFLETLRAGFAGQPELIRWERVMGPPPDERDETRRERLLDQYRTPTRDPAWEIARALARASQVLAGHVDAEANEGYLGTATLWERVRQLVTMIDYIPAPPASAATPLVLLAREGRDGRIPAGLAVRHQPLEGGPLTFETLEDIDVHASLNALRLAGHDRSPAPLCGDELELPGKPGDVRADEPLVLEDEVEGRLRVCRVAGVSEAAPGWLRVRLAEGLGERHGFVRGQTRVHHGVRERPTLLGPVPEVAAPLAARRLRLAEPPPPLDPGDVVYLGPAADPADRFRRVVAREARAVILDRPLDWLDFRHGHLAKARRLAVSGVIGRELEGQAGGVVRLKVAGDLRDLAGSWVVRPGSDRELKAYRILGVEYRPADLDVAHAGFSLLRIQIQDSTRDPLRDNPQYVMAAPPSRGVPFEPFVRNDRCRPLDRQLEVRGGRDAEAGGLIVVQRGQQFAGGRLESVASLEGERRRLTVAGWTHRGGGRFWLGDSVLHCGFRHVSRPRGWDRNEGLVTGPGLVLETLPAELGRGRRVLVAGGAGRAVEAEVERVDAQGRVFLSPSLDDLGLRVSEVVIHGNVVAAGHGEARPERVYGGVDITPQGLPVALKDVAFTADRQLPGGVRAALEVRVEGERWEQVGQLHDAGPEDRHYTVRYTEDGDLLLGFGDGERGRRVPARRGNVRIGWREGSGPVGNLPPGSLERLARPDPRLSGVRQPLPAVGGNAVEDSESLCRSAPATLLTFDRAVSLADFAALATSHSSVWRARARPGPARTRRARAVTVVVLPAGGEASPHLLASLSAYLHSHAPPGIRVGLVEAARVAIHLRARLRLDTAAFDPDTVVEAVRRVLQGAFALAERDIGEPLTIAEVFRHIEAVDGVVNSRCAIGRDRMPALDSGLRQVPAGVDEVLHLPPAVGHLAIDWEEAIP</sequence>